<comment type="caution">
    <text evidence="1">The sequence shown here is derived from an EMBL/GenBank/DDBJ whole genome shotgun (WGS) entry which is preliminary data.</text>
</comment>
<feature type="non-terminal residue" evidence="1">
    <location>
        <position position="1"/>
    </location>
</feature>
<dbReference type="EMBL" id="MSZS01000003">
    <property type="protein sequence ID" value="PKX94827.1"/>
    <property type="molecule type" value="Genomic_DNA"/>
</dbReference>
<organism evidence="1 2">
    <name type="scientific">Aspergillus novofumigatus (strain IBT 16806)</name>
    <dbReference type="NCBI Taxonomy" id="1392255"/>
    <lineage>
        <taxon>Eukaryota</taxon>
        <taxon>Fungi</taxon>
        <taxon>Dikarya</taxon>
        <taxon>Ascomycota</taxon>
        <taxon>Pezizomycotina</taxon>
        <taxon>Eurotiomycetes</taxon>
        <taxon>Eurotiomycetidae</taxon>
        <taxon>Eurotiales</taxon>
        <taxon>Aspergillaceae</taxon>
        <taxon>Aspergillus</taxon>
        <taxon>Aspergillus subgen. Fumigati</taxon>
    </lineage>
</organism>
<dbReference type="VEuPathDB" id="FungiDB:P174DRAFT_367073"/>
<keyword evidence="2" id="KW-1185">Reference proteome</keyword>
<evidence type="ECO:0000313" key="2">
    <source>
        <dbReference type="Proteomes" id="UP000234474"/>
    </source>
</evidence>
<protein>
    <submittedName>
        <fullName evidence="1">Uncharacterized protein</fullName>
    </submittedName>
</protein>
<gene>
    <name evidence="1" type="ORF">P174DRAFT_367073</name>
</gene>
<dbReference type="Proteomes" id="UP000234474">
    <property type="component" value="Unassembled WGS sequence"/>
</dbReference>
<dbReference type="GeneID" id="36529472"/>
<name>A0A2I1CB33_ASPN1</name>
<proteinExistence type="predicted"/>
<dbReference type="AlphaFoldDB" id="A0A2I1CB33"/>
<evidence type="ECO:0000313" key="1">
    <source>
        <dbReference type="EMBL" id="PKX94827.1"/>
    </source>
</evidence>
<reference evidence="2" key="1">
    <citation type="journal article" date="2018" name="Proc. Natl. Acad. Sci. U.S.A.">
        <title>Linking secondary metabolites to gene clusters through genome sequencing of six diverse Aspergillus species.</title>
        <authorList>
            <person name="Kaerboelling I."/>
            <person name="Vesth T.C."/>
            <person name="Frisvad J.C."/>
            <person name="Nybo J.L."/>
            <person name="Theobald S."/>
            <person name="Kuo A."/>
            <person name="Bowyer P."/>
            <person name="Matsuda Y."/>
            <person name="Mondo S."/>
            <person name="Lyhne E.K."/>
            <person name="Kogle M.E."/>
            <person name="Clum A."/>
            <person name="Lipzen A."/>
            <person name="Salamov A."/>
            <person name="Ngan C.Y."/>
            <person name="Daum C."/>
            <person name="Chiniquy J."/>
            <person name="Barry K."/>
            <person name="LaButti K."/>
            <person name="Haridas S."/>
            <person name="Simmons B.A."/>
            <person name="Magnuson J.K."/>
            <person name="Mortensen U.H."/>
            <person name="Larsen T.O."/>
            <person name="Grigoriev I.V."/>
            <person name="Baker S.E."/>
            <person name="Andersen M.R."/>
        </authorList>
    </citation>
    <scope>NUCLEOTIDE SEQUENCE [LARGE SCALE GENOMIC DNA]</scope>
    <source>
        <strain evidence="2">IBT 16806</strain>
    </source>
</reference>
<accession>A0A2I1CB33</accession>
<dbReference type="RefSeq" id="XP_024683422.1">
    <property type="nucleotide sequence ID" value="XM_024822146.1"/>
</dbReference>
<sequence>KALEEPKLFAVHPPYIDDSTSEQMVRLYYKLPVKLKDLKIIGLESGILKPNDDSVKARVSYQGQDFWLHFPISYVKDQMVLMSAY</sequence>